<dbReference type="Gene3D" id="3.40.50.300">
    <property type="entry name" value="P-loop containing nucleotide triphosphate hydrolases"/>
    <property type="match status" value="1"/>
</dbReference>
<keyword evidence="3 5" id="KW-0418">Kinase</keyword>
<dbReference type="GO" id="GO:0004140">
    <property type="term" value="F:dephospho-CoA kinase activity"/>
    <property type="evidence" value="ECO:0007669"/>
    <property type="project" value="UniProtKB-UniRule"/>
</dbReference>
<name>A0A9D1W588_9FIRM</name>
<comment type="pathway">
    <text evidence="3">Cofactor biosynthesis; coenzyme A biosynthesis; CoA from (R)-pantothenate: step 5/5.</text>
</comment>
<comment type="catalytic activity">
    <reaction evidence="3">
        <text>3'-dephospho-CoA + ATP = ADP + CoA + H(+)</text>
        <dbReference type="Rhea" id="RHEA:18245"/>
        <dbReference type="ChEBI" id="CHEBI:15378"/>
        <dbReference type="ChEBI" id="CHEBI:30616"/>
        <dbReference type="ChEBI" id="CHEBI:57287"/>
        <dbReference type="ChEBI" id="CHEBI:57328"/>
        <dbReference type="ChEBI" id="CHEBI:456216"/>
        <dbReference type="EC" id="2.7.1.24"/>
    </reaction>
</comment>
<dbReference type="Pfam" id="PF01121">
    <property type="entry name" value="CoaE"/>
    <property type="match status" value="1"/>
</dbReference>
<proteinExistence type="inferred from homology"/>
<dbReference type="PANTHER" id="PTHR10695:SF46">
    <property type="entry name" value="BIFUNCTIONAL COENZYME A SYNTHASE-RELATED"/>
    <property type="match status" value="1"/>
</dbReference>
<dbReference type="PROSITE" id="PS51219">
    <property type="entry name" value="DPCK"/>
    <property type="match status" value="1"/>
</dbReference>
<dbReference type="NCBIfam" id="TIGR00152">
    <property type="entry name" value="dephospho-CoA kinase"/>
    <property type="match status" value="1"/>
</dbReference>
<organism evidence="5 6">
    <name type="scientific">Candidatus Lachnoclostridium stercoripullorum</name>
    <dbReference type="NCBI Taxonomy" id="2838635"/>
    <lineage>
        <taxon>Bacteria</taxon>
        <taxon>Bacillati</taxon>
        <taxon>Bacillota</taxon>
        <taxon>Clostridia</taxon>
        <taxon>Lachnospirales</taxon>
        <taxon>Lachnospiraceae</taxon>
    </lineage>
</organism>
<comment type="caution">
    <text evidence="5">The sequence shown here is derived from an EMBL/GenBank/DDBJ whole genome shotgun (WGS) entry which is preliminary data.</text>
</comment>
<dbReference type="EMBL" id="DXEU01000134">
    <property type="protein sequence ID" value="HIX52635.1"/>
    <property type="molecule type" value="Genomic_DNA"/>
</dbReference>
<protein>
    <recommendedName>
        <fullName evidence="3 4">Dephospho-CoA kinase</fullName>
        <ecNumber evidence="3 4">2.7.1.24</ecNumber>
    </recommendedName>
    <alternativeName>
        <fullName evidence="3">Dephosphocoenzyme A kinase</fullName>
    </alternativeName>
</protein>
<dbReference type="CDD" id="cd02022">
    <property type="entry name" value="DPCK"/>
    <property type="match status" value="1"/>
</dbReference>
<dbReference type="InterPro" id="IPR027417">
    <property type="entry name" value="P-loop_NTPase"/>
</dbReference>
<reference evidence="5" key="1">
    <citation type="journal article" date="2021" name="PeerJ">
        <title>Extensive microbial diversity within the chicken gut microbiome revealed by metagenomics and culture.</title>
        <authorList>
            <person name="Gilroy R."/>
            <person name="Ravi A."/>
            <person name="Getino M."/>
            <person name="Pursley I."/>
            <person name="Horton D.L."/>
            <person name="Alikhan N.F."/>
            <person name="Baker D."/>
            <person name="Gharbi K."/>
            <person name="Hall N."/>
            <person name="Watson M."/>
            <person name="Adriaenssens E.M."/>
            <person name="Foster-Nyarko E."/>
            <person name="Jarju S."/>
            <person name="Secka A."/>
            <person name="Antonio M."/>
            <person name="Oren A."/>
            <person name="Chaudhuri R.R."/>
            <person name="La Ragione R."/>
            <person name="Hildebrand F."/>
            <person name="Pallen M.J."/>
        </authorList>
    </citation>
    <scope>NUCLEOTIDE SEQUENCE</scope>
    <source>
        <strain evidence="5">ChiGjej4B4-12881</strain>
    </source>
</reference>
<comment type="similarity">
    <text evidence="3">Belongs to the CoaE family.</text>
</comment>
<comment type="subcellular location">
    <subcellularLocation>
        <location evidence="3">Cytoplasm</location>
    </subcellularLocation>
</comment>
<evidence type="ECO:0000256" key="4">
    <source>
        <dbReference type="NCBIfam" id="TIGR00152"/>
    </source>
</evidence>
<keyword evidence="2 3" id="KW-0067">ATP-binding</keyword>
<feature type="binding site" evidence="3">
    <location>
        <begin position="17"/>
        <end position="22"/>
    </location>
    <ligand>
        <name>ATP</name>
        <dbReference type="ChEBI" id="CHEBI:30616"/>
    </ligand>
</feature>
<keyword evidence="3" id="KW-0963">Cytoplasm</keyword>
<dbReference type="GO" id="GO:0015937">
    <property type="term" value="P:coenzyme A biosynthetic process"/>
    <property type="evidence" value="ECO:0007669"/>
    <property type="project" value="UniProtKB-UniRule"/>
</dbReference>
<evidence type="ECO:0000313" key="5">
    <source>
        <dbReference type="EMBL" id="HIX52635.1"/>
    </source>
</evidence>
<comment type="function">
    <text evidence="3">Catalyzes the phosphorylation of the 3'-hydroxyl group of dephosphocoenzyme A to form coenzyme A.</text>
</comment>
<dbReference type="EC" id="2.7.1.24" evidence="3 4"/>
<keyword evidence="1 3" id="KW-0547">Nucleotide-binding</keyword>
<sequence length="205" mass="23211">MSERRGPLVIGVTGGVGSGKSCILQILREKWNARILLADEIAHELMEPGQEGCRQVVEALGEGILAPDGAIDRRALAARIFSDHRARETVDAIIHPLVWREVRRRLKEAAGEGVSLAVVETALPSEKVHDIYDEMWYVYTSRENRIRRLMEGRGYTREKCESIMASQLSDGEFRRLCDVEIDNNGDLEDAERQVRERLESRGLTR</sequence>
<dbReference type="HAMAP" id="MF_00376">
    <property type="entry name" value="Dephospho_CoA_kinase"/>
    <property type="match status" value="1"/>
</dbReference>
<keyword evidence="3 5" id="KW-0808">Transferase</keyword>
<accession>A0A9D1W588</accession>
<dbReference type="PANTHER" id="PTHR10695">
    <property type="entry name" value="DEPHOSPHO-COA KINASE-RELATED"/>
    <property type="match status" value="1"/>
</dbReference>
<dbReference type="SUPFAM" id="SSF52540">
    <property type="entry name" value="P-loop containing nucleoside triphosphate hydrolases"/>
    <property type="match status" value="1"/>
</dbReference>
<evidence type="ECO:0000256" key="3">
    <source>
        <dbReference type="HAMAP-Rule" id="MF_00376"/>
    </source>
</evidence>
<dbReference type="GO" id="GO:0005737">
    <property type="term" value="C:cytoplasm"/>
    <property type="evidence" value="ECO:0007669"/>
    <property type="project" value="UniProtKB-SubCell"/>
</dbReference>
<gene>
    <name evidence="3 5" type="primary">coaE</name>
    <name evidence="5" type="ORF">IAA28_07510</name>
</gene>
<dbReference type="AlphaFoldDB" id="A0A9D1W588"/>
<dbReference type="Proteomes" id="UP000886780">
    <property type="component" value="Unassembled WGS sequence"/>
</dbReference>
<reference evidence="5" key="2">
    <citation type="submission" date="2021-04" db="EMBL/GenBank/DDBJ databases">
        <authorList>
            <person name="Gilroy R."/>
        </authorList>
    </citation>
    <scope>NUCLEOTIDE SEQUENCE</scope>
    <source>
        <strain evidence="5">ChiGjej4B4-12881</strain>
    </source>
</reference>
<dbReference type="InterPro" id="IPR001977">
    <property type="entry name" value="Depp_CoAkinase"/>
</dbReference>
<evidence type="ECO:0000313" key="6">
    <source>
        <dbReference type="Proteomes" id="UP000886780"/>
    </source>
</evidence>
<evidence type="ECO:0000256" key="2">
    <source>
        <dbReference type="ARBA" id="ARBA00022840"/>
    </source>
</evidence>
<keyword evidence="3" id="KW-0173">Coenzyme A biosynthesis</keyword>
<evidence type="ECO:0000256" key="1">
    <source>
        <dbReference type="ARBA" id="ARBA00022741"/>
    </source>
</evidence>
<dbReference type="GO" id="GO:0005524">
    <property type="term" value="F:ATP binding"/>
    <property type="evidence" value="ECO:0007669"/>
    <property type="project" value="UniProtKB-UniRule"/>
</dbReference>